<name>A0A830F8E4_9EURY</name>
<keyword evidence="1" id="KW-1133">Transmembrane helix</keyword>
<gene>
    <name evidence="2" type="ORF">GCM10009039_04700</name>
</gene>
<dbReference type="EMBL" id="BMPG01000001">
    <property type="protein sequence ID" value="GGL49629.1"/>
    <property type="molecule type" value="Genomic_DNA"/>
</dbReference>
<evidence type="ECO:0000256" key="1">
    <source>
        <dbReference type="SAM" id="Phobius"/>
    </source>
</evidence>
<feature type="transmembrane region" description="Helical" evidence="1">
    <location>
        <begin position="6"/>
        <end position="28"/>
    </location>
</feature>
<dbReference type="AlphaFoldDB" id="A0A830F8E4"/>
<keyword evidence="1" id="KW-0812">Transmembrane</keyword>
<sequence length="96" mass="10485">MAVFGLPPWGIDAALALAWALILAGTLYRYRIGTRTRRATDGWAAVSLVWFAYSLNRLGDYTTGALDVALDAVAIVSLVAATALGVRWWRTRNTDE</sequence>
<keyword evidence="3" id="KW-1185">Reference proteome</keyword>
<keyword evidence="1" id="KW-0472">Membrane</keyword>
<organism evidence="2 3">
    <name type="scientific">Halocalculus aciditolerans</name>
    <dbReference type="NCBI Taxonomy" id="1383812"/>
    <lineage>
        <taxon>Archaea</taxon>
        <taxon>Methanobacteriati</taxon>
        <taxon>Methanobacteriota</taxon>
        <taxon>Stenosarchaea group</taxon>
        <taxon>Halobacteria</taxon>
        <taxon>Halobacteriales</taxon>
        <taxon>Halobacteriaceae</taxon>
        <taxon>Halocalculus</taxon>
    </lineage>
</organism>
<feature type="transmembrane region" description="Helical" evidence="1">
    <location>
        <begin position="40"/>
        <end position="56"/>
    </location>
</feature>
<evidence type="ECO:0000313" key="2">
    <source>
        <dbReference type="EMBL" id="GGL49629.1"/>
    </source>
</evidence>
<protein>
    <submittedName>
        <fullName evidence="2">Uncharacterized protein</fullName>
    </submittedName>
</protein>
<accession>A0A830F8E4</accession>
<proteinExistence type="predicted"/>
<dbReference type="Proteomes" id="UP000607197">
    <property type="component" value="Unassembled WGS sequence"/>
</dbReference>
<dbReference type="RefSeq" id="WP_188975446.1">
    <property type="nucleotide sequence ID" value="NZ_BMPG01000001.1"/>
</dbReference>
<reference evidence="2" key="2">
    <citation type="submission" date="2020-09" db="EMBL/GenBank/DDBJ databases">
        <authorList>
            <person name="Sun Q."/>
            <person name="Ohkuma M."/>
        </authorList>
    </citation>
    <scope>NUCLEOTIDE SEQUENCE</scope>
    <source>
        <strain evidence="2">JCM 19596</strain>
    </source>
</reference>
<comment type="caution">
    <text evidence="2">The sequence shown here is derived from an EMBL/GenBank/DDBJ whole genome shotgun (WGS) entry which is preliminary data.</text>
</comment>
<evidence type="ECO:0000313" key="3">
    <source>
        <dbReference type="Proteomes" id="UP000607197"/>
    </source>
</evidence>
<reference evidence="2" key="1">
    <citation type="journal article" date="2014" name="Int. J. Syst. Evol. Microbiol.">
        <title>Complete genome sequence of Corynebacterium casei LMG S-19264T (=DSM 44701T), isolated from a smear-ripened cheese.</title>
        <authorList>
            <consortium name="US DOE Joint Genome Institute (JGI-PGF)"/>
            <person name="Walter F."/>
            <person name="Albersmeier A."/>
            <person name="Kalinowski J."/>
            <person name="Ruckert C."/>
        </authorList>
    </citation>
    <scope>NUCLEOTIDE SEQUENCE</scope>
    <source>
        <strain evidence="2">JCM 19596</strain>
    </source>
</reference>
<feature type="transmembrane region" description="Helical" evidence="1">
    <location>
        <begin position="68"/>
        <end position="89"/>
    </location>
</feature>